<dbReference type="Pfam" id="PF00004">
    <property type="entry name" value="AAA"/>
    <property type="match status" value="2"/>
</dbReference>
<keyword evidence="10" id="KW-1133">Transmembrane helix</keyword>
<evidence type="ECO:0000313" key="12">
    <source>
        <dbReference type="EMBL" id="MFD1234443.1"/>
    </source>
</evidence>
<dbReference type="PANTHER" id="PTHR23076:SF97">
    <property type="entry name" value="ATP-DEPENDENT ZINC METALLOPROTEASE YME1L1"/>
    <property type="match status" value="1"/>
</dbReference>
<evidence type="ECO:0000256" key="6">
    <source>
        <dbReference type="ARBA" id="ARBA00022833"/>
    </source>
</evidence>
<keyword evidence="6" id="KW-0862">Zinc</keyword>
<feature type="transmembrane region" description="Helical" evidence="10">
    <location>
        <begin position="171"/>
        <end position="193"/>
    </location>
</feature>
<dbReference type="RefSeq" id="WP_013678509.1">
    <property type="nucleotide sequence ID" value="NZ_BAABKS010000035.1"/>
</dbReference>
<keyword evidence="13" id="KW-1185">Reference proteome</keyword>
<dbReference type="SUPFAM" id="SSF140990">
    <property type="entry name" value="FtsH protease domain-like"/>
    <property type="match status" value="1"/>
</dbReference>
<evidence type="ECO:0000256" key="10">
    <source>
        <dbReference type="SAM" id="Phobius"/>
    </source>
</evidence>
<evidence type="ECO:0000256" key="4">
    <source>
        <dbReference type="ARBA" id="ARBA00022723"/>
    </source>
</evidence>
<dbReference type="Gene3D" id="1.10.8.60">
    <property type="match status" value="1"/>
</dbReference>
<dbReference type="InterPro" id="IPR003959">
    <property type="entry name" value="ATPase_AAA_core"/>
</dbReference>
<evidence type="ECO:0000256" key="8">
    <source>
        <dbReference type="RuleBase" id="RU003651"/>
    </source>
</evidence>
<dbReference type="InterPro" id="IPR027417">
    <property type="entry name" value="P-loop_NTPase"/>
</dbReference>
<evidence type="ECO:0000256" key="2">
    <source>
        <dbReference type="ARBA" id="ARBA00010044"/>
    </source>
</evidence>
<sequence>MTAPDMTKAGDGTEAQHHHVPPPERPTTRKPMPMWNRIRLLLLFAVAFFVIVWAAMADNPLISFADSLRIQIYESQWLIWLAGLELLRQLHYFVSERSVGYHRFWSEKVFGGFDRAVKKRFSDWTRFRLSRLIKIVALLVLFAFVAAAILETSPVLAVFQLPALIWQAMPLILQLLFAFFFIAFQFIGLFWLLSRGGVDTYYPDDIKTRFTDVWGQDHVLDRIRENIMYLERPEEIEAKGGYVPGGILLWGPPGTGKTLMAEAVAGETGRPYVFVDPGAFINMFMGVGILKVKSLFRKLRKLSLRYGGVIVFFDEADALGNRGSLAQVGPGGGPRGMAAPPFHAAGCHGFSYLSEDTRSLLTREAMRSMPAPEPERRSRFVMGGMNGGGGGMGTLQALLTELSGLKKPRGLLNRWGRRALGMRPKPPPKYRILVMMATNMPEALDEALLRPGRIDRIYKVGYPSKAGRIRTYQGYFDKVPHEITDEHLDKLATITPYATGATIKDLVNEALITAIRDGREVITWRDVLRAKQLKDLGPPEDVEYIERERHAVAVHEGCHAVVAFRVREHMEIDLATIEKGSDYLGMVASIPPEDQFTRWRSEYEADILVSLASLAGERMFFDGDSSSGVSGDLESATTLASFMEGFWGMGATVSSYSTARRLEVGSPGGGKGAPGKGGESTEVVLRRALADRIEDHLGRLLDRAEQILEDNRSSVLAIAHALETHKTLSGEDVEAVLNGTVGPGVDGRIYSDPEFLARLEEYHAAAVGAHVGHTAVQLALPVVRLHEDPPTSAAATPAPPPTQS</sequence>
<evidence type="ECO:0000259" key="11">
    <source>
        <dbReference type="SMART" id="SM00382"/>
    </source>
</evidence>
<name>A0ABW3VJM2_9PSEU</name>
<proteinExistence type="inferred from homology"/>
<evidence type="ECO:0000256" key="7">
    <source>
        <dbReference type="ARBA" id="ARBA00023049"/>
    </source>
</evidence>
<dbReference type="InterPro" id="IPR000642">
    <property type="entry name" value="Peptidase_M41"/>
</dbReference>
<dbReference type="Proteomes" id="UP001597182">
    <property type="component" value="Unassembled WGS sequence"/>
</dbReference>
<gene>
    <name evidence="12" type="ORF">ACFQ34_14225</name>
</gene>
<dbReference type="EMBL" id="JBHTMB010000129">
    <property type="protein sequence ID" value="MFD1234443.1"/>
    <property type="molecule type" value="Genomic_DNA"/>
</dbReference>
<organism evidence="12 13">
    <name type="scientific">Pseudonocardia benzenivorans</name>
    <dbReference type="NCBI Taxonomy" id="228005"/>
    <lineage>
        <taxon>Bacteria</taxon>
        <taxon>Bacillati</taxon>
        <taxon>Actinomycetota</taxon>
        <taxon>Actinomycetes</taxon>
        <taxon>Pseudonocardiales</taxon>
        <taxon>Pseudonocardiaceae</taxon>
        <taxon>Pseudonocardia</taxon>
    </lineage>
</organism>
<dbReference type="PRINTS" id="PR00830">
    <property type="entry name" value="ENDOLAPTASE"/>
</dbReference>
<keyword evidence="5" id="KW-0378">Hydrolase</keyword>
<feature type="region of interest" description="Disordered" evidence="9">
    <location>
        <begin position="1"/>
        <end position="30"/>
    </location>
</feature>
<dbReference type="Pfam" id="PF01434">
    <property type="entry name" value="Peptidase_M41"/>
    <property type="match status" value="1"/>
</dbReference>
<dbReference type="InterPro" id="IPR037219">
    <property type="entry name" value="Peptidase_M41-like"/>
</dbReference>
<dbReference type="PROSITE" id="PS00674">
    <property type="entry name" value="AAA"/>
    <property type="match status" value="1"/>
</dbReference>
<accession>A0ABW3VJM2</accession>
<feature type="transmembrane region" description="Helical" evidence="10">
    <location>
        <begin position="38"/>
        <end position="57"/>
    </location>
</feature>
<dbReference type="SUPFAM" id="SSF52540">
    <property type="entry name" value="P-loop containing nucleoside triphosphate hydrolases"/>
    <property type="match status" value="1"/>
</dbReference>
<dbReference type="SMART" id="SM00382">
    <property type="entry name" value="AAA"/>
    <property type="match status" value="1"/>
</dbReference>
<dbReference type="InterPro" id="IPR003593">
    <property type="entry name" value="AAA+_ATPase"/>
</dbReference>
<dbReference type="PANTHER" id="PTHR23076">
    <property type="entry name" value="METALLOPROTEASE M41 FTSH"/>
    <property type="match status" value="1"/>
</dbReference>
<comment type="similarity">
    <text evidence="2">In the C-terminal section; belongs to the peptidase M41 family.</text>
</comment>
<reference evidence="13" key="1">
    <citation type="journal article" date="2019" name="Int. J. Syst. Evol. Microbiol.">
        <title>The Global Catalogue of Microorganisms (GCM) 10K type strain sequencing project: providing services to taxonomists for standard genome sequencing and annotation.</title>
        <authorList>
            <consortium name="The Broad Institute Genomics Platform"/>
            <consortium name="The Broad Institute Genome Sequencing Center for Infectious Disease"/>
            <person name="Wu L."/>
            <person name="Ma J."/>
        </authorList>
    </citation>
    <scope>NUCLEOTIDE SEQUENCE [LARGE SCALE GENOMIC DNA]</scope>
    <source>
        <strain evidence="13">CCUG 49018</strain>
    </source>
</reference>
<keyword evidence="8" id="KW-0547">Nucleotide-binding</keyword>
<comment type="similarity">
    <text evidence="8">Belongs to the AAA ATPase family.</text>
</comment>
<keyword evidence="10" id="KW-0472">Membrane</keyword>
<keyword evidence="8" id="KW-0067">ATP-binding</keyword>
<dbReference type="Pfam" id="PF17862">
    <property type="entry name" value="AAA_lid_3"/>
    <property type="match status" value="1"/>
</dbReference>
<keyword evidence="10" id="KW-0812">Transmembrane</keyword>
<dbReference type="Gene3D" id="3.40.50.300">
    <property type="entry name" value="P-loop containing nucleotide triphosphate hydrolases"/>
    <property type="match status" value="1"/>
</dbReference>
<keyword evidence="3" id="KW-0645">Protease</keyword>
<evidence type="ECO:0000256" key="5">
    <source>
        <dbReference type="ARBA" id="ARBA00022801"/>
    </source>
</evidence>
<feature type="domain" description="AAA+ ATPase" evidence="11">
    <location>
        <begin position="243"/>
        <end position="464"/>
    </location>
</feature>
<evidence type="ECO:0000256" key="3">
    <source>
        <dbReference type="ARBA" id="ARBA00022670"/>
    </source>
</evidence>
<keyword evidence="4" id="KW-0479">Metal-binding</keyword>
<protein>
    <submittedName>
        <fullName evidence="12">AAA family ATPase</fullName>
    </submittedName>
</protein>
<comment type="cofactor">
    <cofactor evidence="1">
        <name>Zn(2+)</name>
        <dbReference type="ChEBI" id="CHEBI:29105"/>
    </cofactor>
</comment>
<evidence type="ECO:0000313" key="13">
    <source>
        <dbReference type="Proteomes" id="UP001597182"/>
    </source>
</evidence>
<dbReference type="InterPro" id="IPR041569">
    <property type="entry name" value="AAA_lid_3"/>
</dbReference>
<feature type="transmembrane region" description="Helical" evidence="10">
    <location>
        <begin position="135"/>
        <end position="159"/>
    </location>
</feature>
<evidence type="ECO:0000256" key="9">
    <source>
        <dbReference type="SAM" id="MobiDB-lite"/>
    </source>
</evidence>
<dbReference type="Gene3D" id="1.20.58.760">
    <property type="entry name" value="Peptidase M41"/>
    <property type="match status" value="1"/>
</dbReference>
<comment type="caution">
    <text evidence="12">The sequence shown here is derived from an EMBL/GenBank/DDBJ whole genome shotgun (WGS) entry which is preliminary data.</text>
</comment>
<evidence type="ECO:0000256" key="1">
    <source>
        <dbReference type="ARBA" id="ARBA00001947"/>
    </source>
</evidence>
<dbReference type="InterPro" id="IPR003960">
    <property type="entry name" value="ATPase_AAA_CS"/>
</dbReference>
<keyword evidence="7" id="KW-0482">Metalloprotease</keyword>